<feature type="region of interest" description="Disordered" evidence="11">
    <location>
        <begin position="556"/>
        <end position="580"/>
    </location>
</feature>
<dbReference type="SUPFAM" id="SSF55785">
    <property type="entry name" value="PYP-like sensor domain (PAS domain)"/>
    <property type="match status" value="1"/>
</dbReference>
<evidence type="ECO:0000256" key="3">
    <source>
        <dbReference type="ARBA" id="ARBA00006402"/>
    </source>
</evidence>
<evidence type="ECO:0000256" key="2">
    <source>
        <dbReference type="ARBA" id="ARBA00004236"/>
    </source>
</evidence>
<dbReference type="InterPro" id="IPR011006">
    <property type="entry name" value="CheY-like_superfamily"/>
</dbReference>
<evidence type="ECO:0000256" key="4">
    <source>
        <dbReference type="ARBA" id="ARBA00012438"/>
    </source>
</evidence>
<evidence type="ECO:0000256" key="1">
    <source>
        <dbReference type="ARBA" id="ARBA00000085"/>
    </source>
</evidence>
<dbReference type="PANTHER" id="PTHR43047">
    <property type="entry name" value="TWO-COMPONENT HISTIDINE PROTEIN KINASE"/>
    <property type="match status" value="1"/>
</dbReference>
<feature type="domain" description="Response regulatory" evidence="13">
    <location>
        <begin position="581"/>
        <end position="698"/>
    </location>
</feature>
<dbReference type="RefSeq" id="WP_106209482.1">
    <property type="nucleotide sequence ID" value="NZ_PVZF01000004.1"/>
</dbReference>
<reference evidence="15 16" key="1">
    <citation type="submission" date="2018-03" db="EMBL/GenBank/DDBJ databases">
        <title>Genomic Encyclopedia of Archaeal and Bacterial Type Strains, Phase II (KMG-II): from individual species to whole genera.</title>
        <authorList>
            <person name="Goeker M."/>
        </authorList>
    </citation>
    <scope>NUCLEOTIDE SEQUENCE [LARGE SCALE GENOMIC DNA]</scope>
    <source>
        <strain evidence="15 16">DSM 19711</strain>
    </source>
</reference>
<feature type="domain" description="Histidine kinase" evidence="12">
    <location>
        <begin position="334"/>
        <end position="550"/>
    </location>
</feature>
<evidence type="ECO:0000256" key="5">
    <source>
        <dbReference type="ARBA" id="ARBA00022553"/>
    </source>
</evidence>
<evidence type="ECO:0000313" key="16">
    <source>
        <dbReference type="Proteomes" id="UP000238083"/>
    </source>
</evidence>
<evidence type="ECO:0000313" key="15">
    <source>
        <dbReference type="EMBL" id="PRY15792.1"/>
    </source>
</evidence>
<dbReference type="PRINTS" id="PR00344">
    <property type="entry name" value="BCTRLSENSOR"/>
</dbReference>
<feature type="modified residue" description="4-aspartylphosphate" evidence="10">
    <location>
        <position position="630"/>
    </location>
</feature>
<dbReference type="Gene3D" id="1.10.287.130">
    <property type="match status" value="1"/>
</dbReference>
<sequence>MTDTTLPSVGESSRWLAEYGLPEGAPAEQLRAVTRVAATVTGAASAVVNLLDDCFQHQVGEVGFSGGRSPVSDSMCAVSLRDERLRYLPDARLEPAFARNPWVDGRLASVGLYASAPLVLPDGRVLGSLCVFSEEAGTLGPAQLDALRDLAAQAVALFEHARLARERTEQAVRYRQARDEAERRGALTAAVTETLDAGVVACDADGHLTLFNPAARAFHGLLEDPTVATADWAGTYSLFHEDGTTPLAEQEIPLFRALVDGAVHDQTIVIAPAHREPLTVRCDGRAMRDSAGRLLGAVVAMTDVTQARAQARALAEARDEALAATRAKTAFLAAASHEIRTPLNGVLGMLEVLSLESLTERQHGHVQVARDAGNALLALLNDVLDLSKAETAAVVLAEEDFRPGDVADDVVTALGPIARRKGLELQVRTGAAETLVGDPRRLRQVLMNLVGNAIKFTDHGRVSLDVSGTPAGAGTTLRLAVADTGAGMSAEEQDRLFEPFTQGSAGERHGGTGLGLALSRQIVELMGGRIEVDSHPGRGSTFTVVVDLPRAVPSSAAPAVADDDTRSLPAPGGPVTGSRPRVLIADDNDINLMVAGGLFGAEGADVTTVGDGDAAVRAAADGAFDLVLLDLQMPGTSGLGAVAAIRALPGRAGRGRVLALTGDTLETTAAACRAAGMDGVLVKPVRGADVRRVLAELDREG</sequence>
<dbReference type="PROSITE" id="PS50110">
    <property type="entry name" value="RESPONSE_REGULATORY"/>
    <property type="match status" value="1"/>
</dbReference>
<keyword evidence="8" id="KW-0902">Two-component regulatory system</keyword>
<dbReference type="InterPro" id="IPR000014">
    <property type="entry name" value="PAS"/>
</dbReference>
<dbReference type="EMBL" id="PVZF01000004">
    <property type="protein sequence ID" value="PRY15792.1"/>
    <property type="molecule type" value="Genomic_DNA"/>
</dbReference>
<gene>
    <name evidence="15" type="ORF">CLV37_1041</name>
</gene>
<dbReference type="Pfam" id="PF02518">
    <property type="entry name" value="HATPase_c"/>
    <property type="match status" value="1"/>
</dbReference>
<dbReference type="Gene3D" id="3.40.50.2300">
    <property type="match status" value="1"/>
</dbReference>
<dbReference type="InterPro" id="IPR003661">
    <property type="entry name" value="HisK_dim/P_dom"/>
</dbReference>
<dbReference type="PROSITE" id="PS50109">
    <property type="entry name" value="HIS_KIN"/>
    <property type="match status" value="1"/>
</dbReference>
<keyword evidence="6" id="KW-0808">Transferase</keyword>
<accession>A0A2T0R4T9</accession>
<dbReference type="FunFam" id="3.30.565.10:FF:000010">
    <property type="entry name" value="Sensor histidine kinase RcsC"/>
    <property type="match status" value="1"/>
</dbReference>
<dbReference type="GO" id="GO:0000155">
    <property type="term" value="F:phosphorelay sensor kinase activity"/>
    <property type="evidence" value="ECO:0007669"/>
    <property type="project" value="InterPro"/>
</dbReference>
<comment type="catalytic activity">
    <reaction evidence="1">
        <text>ATP + protein L-histidine = ADP + protein N-phospho-L-histidine.</text>
        <dbReference type="EC" id="2.7.13.3"/>
    </reaction>
</comment>
<dbReference type="SUPFAM" id="SSF55874">
    <property type="entry name" value="ATPase domain of HSP90 chaperone/DNA topoisomerase II/histidine kinase"/>
    <property type="match status" value="1"/>
</dbReference>
<dbReference type="InterPro" id="IPR036890">
    <property type="entry name" value="HATPase_C_sf"/>
</dbReference>
<dbReference type="SUPFAM" id="SSF55781">
    <property type="entry name" value="GAF domain-like"/>
    <property type="match status" value="1"/>
</dbReference>
<evidence type="ECO:0000256" key="9">
    <source>
        <dbReference type="ARBA" id="ARBA00074306"/>
    </source>
</evidence>
<dbReference type="InterPro" id="IPR001789">
    <property type="entry name" value="Sig_transdc_resp-reg_receiver"/>
</dbReference>
<dbReference type="Pfam" id="PF13185">
    <property type="entry name" value="GAF_2"/>
    <property type="match status" value="1"/>
</dbReference>
<comment type="similarity">
    <text evidence="3">In the N-terminal section; belongs to the phytochrome family.</text>
</comment>
<dbReference type="AlphaFoldDB" id="A0A2T0R4T9"/>
<dbReference type="CDD" id="cd17546">
    <property type="entry name" value="REC_hyHK_CKI1_RcsC-like"/>
    <property type="match status" value="1"/>
</dbReference>
<dbReference type="Pfam" id="PF00512">
    <property type="entry name" value="HisKA"/>
    <property type="match status" value="1"/>
</dbReference>
<dbReference type="OrthoDB" id="9808408at2"/>
<dbReference type="InterPro" id="IPR003018">
    <property type="entry name" value="GAF"/>
</dbReference>
<dbReference type="Gene3D" id="3.30.450.20">
    <property type="entry name" value="PAS domain"/>
    <property type="match status" value="1"/>
</dbReference>
<dbReference type="InterPro" id="IPR004358">
    <property type="entry name" value="Sig_transdc_His_kin-like_C"/>
</dbReference>
<dbReference type="InterPro" id="IPR013656">
    <property type="entry name" value="PAS_4"/>
</dbReference>
<evidence type="ECO:0000256" key="7">
    <source>
        <dbReference type="ARBA" id="ARBA00022777"/>
    </source>
</evidence>
<feature type="domain" description="PAS" evidence="14">
    <location>
        <begin position="184"/>
        <end position="261"/>
    </location>
</feature>
<dbReference type="Proteomes" id="UP000238083">
    <property type="component" value="Unassembled WGS sequence"/>
</dbReference>
<dbReference type="CDD" id="cd00082">
    <property type="entry name" value="HisKA"/>
    <property type="match status" value="1"/>
</dbReference>
<dbReference type="SMART" id="SM00388">
    <property type="entry name" value="HisKA"/>
    <property type="match status" value="1"/>
</dbReference>
<dbReference type="Pfam" id="PF08448">
    <property type="entry name" value="PAS_4"/>
    <property type="match status" value="1"/>
</dbReference>
<keyword evidence="16" id="KW-1185">Reference proteome</keyword>
<dbReference type="PANTHER" id="PTHR43047:SF78">
    <property type="entry name" value="SENSORY_REGULATORY PROTEIN RPFC"/>
    <property type="match status" value="1"/>
</dbReference>
<dbReference type="InterPro" id="IPR035965">
    <property type="entry name" value="PAS-like_dom_sf"/>
</dbReference>
<proteinExistence type="inferred from homology"/>
<dbReference type="PROSITE" id="PS50112">
    <property type="entry name" value="PAS"/>
    <property type="match status" value="1"/>
</dbReference>
<evidence type="ECO:0000259" key="14">
    <source>
        <dbReference type="PROSITE" id="PS50112"/>
    </source>
</evidence>
<dbReference type="InterPro" id="IPR036097">
    <property type="entry name" value="HisK_dim/P_sf"/>
</dbReference>
<protein>
    <recommendedName>
        <fullName evidence="9">Circadian input-output histidine kinase CikA</fullName>
        <ecNumber evidence="4">2.7.13.3</ecNumber>
    </recommendedName>
</protein>
<dbReference type="EC" id="2.7.13.3" evidence="4"/>
<dbReference type="CDD" id="cd00130">
    <property type="entry name" value="PAS"/>
    <property type="match status" value="1"/>
</dbReference>
<comment type="subcellular location">
    <subcellularLocation>
        <location evidence="2">Cell membrane</location>
    </subcellularLocation>
</comment>
<dbReference type="InterPro" id="IPR029016">
    <property type="entry name" value="GAF-like_dom_sf"/>
</dbReference>
<dbReference type="CDD" id="cd16922">
    <property type="entry name" value="HATPase_EvgS-ArcB-TorS-like"/>
    <property type="match status" value="1"/>
</dbReference>
<dbReference type="Gene3D" id="3.30.565.10">
    <property type="entry name" value="Histidine kinase-like ATPase, C-terminal domain"/>
    <property type="match status" value="1"/>
</dbReference>
<comment type="caution">
    <text evidence="15">The sequence shown here is derived from an EMBL/GenBank/DDBJ whole genome shotgun (WGS) entry which is preliminary data.</text>
</comment>
<keyword evidence="5 10" id="KW-0597">Phosphoprotein</keyword>
<evidence type="ECO:0000256" key="11">
    <source>
        <dbReference type="SAM" id="MobiDB-lite"/>
    </source>
</evidence>
<evidence type="ECO:0000256" key="10">
    <source>
        <dbReference type="PROSITE-ProRule" id="PRU00169"/>
    </source>
</evidence>
<dbReference type="SMART" id="SM00448">
    <property type="entry name" value="REC"/>
    <property type="match status" value="1"/>
</dbReference>
<evidence type="ECO:0000259" key="13">
    <source>
        <dbReference type="PROSITE" id="PS50110"/>
    </source>
</evidence>
<keyword evidence="7 15" id="KW-0418">Kinase</keyword>
<dbReference type="SUPFAM" id="SSF52172">
    <property type="entry name" value="CheY-like"/>
    <property type="match status" value="1"/>
</dbReference>
<dbReference type="SMART" id="SM00387">
    <property type="entry name" value="HATPase_c"/>
    <property type="match status" value="1"/>
</dbReference>
<dbReference type="SUPFAM" id="SSF47384">
    <property type="entry name" value="Homodimeric domain of signal transducing histidine kinase"/>
    <property type="match status" value="1"/>
</dbReference>
<evidence type="ECO:0000256" key="6">
    <source>
        <dbReference type="ARBA" id="ARBA00022679"/>
    </source>
</evidence>
<dbReference type="Gene3D" id="3.30.450.40">
    <property type="match status" value="1"/>
</dbReference>
<dbReference type="Pfam" id="PF00072">
    <property type="entry name" value="Response_reg"/>
    <property type="match status" value="1"/>
</dbReference>
<dbReference type="GO" id="GO:0005886">
    <property type="term" value="C:plasma membrane"/>
    <property type="evidence" value="ECO:0007669"/>
    <property type="project" value="UniProtKB-SubCell"/>
</dbReference>
<organism evidence="15 16">
    <name type="scientific">Kineococcus rhizosphaerae</name>
    <dbReference type="NCBI Taxonomy" id="559628"/>
    <lineage>
        <taxon>Bacteria</taxon>
        <taxon>Bacillati</taxon>
        <taxon>Actinomycetota</taxon>
        <taxon>Actinomycetes</taxon>
        <taxon>Kineosporiales</taxon>
        <taxon>Kineosporiaceae</taxon>
        <taxon>Kineococcus</taxon>
    </lineage>
</organism>
<dbReference type="InterPro" id="IPR005467">
    <property type="entry name" value="His_kinase_dom"/>
</dbReference>
<evidence type="ECO:0000256" key="8">
    <source>
        <dbReference type="ARBA" id="ARBA00023012"/>
    </source>
</evidence>
<name>A0A2T0R4T9_9ACTN</name>
<evidence type="ECO:0000259" key="12">
    <source>
        <dbReference type="PROSITE" id="PS50109"/>
    </source>
</evidence>
<dbReference type="InterPro" id="IPR003594">
    <property type="entry name" value="HATPase_dom"/>
</dbReference>